<feature type="non-terminal residue" evidence="1">
    <location>
        <position position="1"/>
    </location>
</feature>
<dbReference type="AlphaFoldDB" id="A0A9N9N5Y9"/>
<dbReference type="EMBL" id="CAJVPV010017651">
    <property type="protein sequence ID" value="CAG8703477.1"/>
    <property type="molecule type" value="Genomic_DNA"/>
</dbReference>
<gene>
    <name evidence="1" type="ORF">AMORRO_LOCUS12263</name>
</gene>
<organism evidence="1 2">
    <name type="scientific">Acaulospora morrowiae</name>
    <dbReference type="NCBI Taxonomy" id="94023"/>
    <lineage>
        <taxon>Eukaryota</taxon>
        <taxon>Fungi</taxon>
        <taxon>Fungi incertae sedis</taxon>
        <taxon>Mucoromycota</taxon>
        <taxon>Glomeromycotina</taxon>
        <taxon>Glomeromycetes</taxon>
        <taxon>Diversisporales</taxon>
        <taxon>Acaulosporaceae</taxon>
        <taxon>Acaulospora</taxon>
    </lineage>
</organism>
<keyword evidence="2" id="KW-1185">Reference proteome</keyword>
<reference evidence="1" key="1">
    <citation type="submission" date="2021-06" db="EMBL/GenBank/DDBJ databases">
        <authorList>
            <person name="Kallberg Y."/>
            <person name="Tangrot J."/>
            <person name="Rosling A."/>
        </authorList>
    </citation>
    <scope>NUCLEOTIDE SEQUENCE</scope>
    <source>
        <strain evidence="1">CL551</strain>
    </source>
</reference>
<sequence>KKSTSYSRTISDEVARIITDLLTTEPAYVNIVPPPYDAWNTYKEKVAKSSGREDRTVELSYPILLPGKLTDLLPIPKMRNRADLSN</sequence>
<name>A0A9N9N5Y9_9GLOM</name>
<proteinExistence type="predicted"/>
<evidence type="ECO:0000313" key="2">
    <source>
        <dbReference type="Proteomes" id="UP000789342"/>
    </source>
</evidence>
<comment type="caution">
    <text evidence="1">The sequence shown here is derived from an EMBL/GenBank/DDBJ whole genome shotgun (WGS) entry which is preliminary data.</text>
</comment>
<evidence type="ECO:0000313" key="1">
    <source>
        <dbReference type="EMBL" id="CAG8703477.1"/>
    </source>
</evidence>
<accession>A0A9N9N5Y9</accession>
<protein>
    <submittedName>
        <fullName evidence="1">4232_t:CDS:1</fullName>
    </submittedName>
</protein>
<dbReference type="Proteomes" id="UP000789342">
    <property type="component" value="Unassembled WGS sequence"/>
</dbReference>